<dbReference type="Gene3D" id="2.60.120.10">
    <property type="entry name" value="Jelly Rolls"/>
    <property type="match status" value="2"/>
</dbReference>
<dbReference type="InterPro" id="IPR018490">
    <property type="entry name" value="cNMP-bd_dom_sf"/>
</dbReference>
<feature type="domain" description="Cyclic nucleotide-binding" evidence="2">
    <location>
        <begin position="65"/>
        <end position="134"/>
    </location>
</feature>
<keyword evidence="4" id="KW-1185">Reference proteome</keyword>
<feature type="compositionally biased region" description="Basic and acidic residues" evidence="1">
    <location>
        <begin position="491"/>
        <end position="506"/>
    </location>
</feature>
<organism evidence="3 4">
    <name type="scientific">Euplotes crassus</name>
    <dbReference type="NCBI Taxonomy" id="5936"/>
    <lineage>
        <taxon>Eukaryota</taxon>
        <taxon>Sar</taxon>
        <taxon>Alveolata</taxon>
        <taxon>Ciliophora</taxon>
        <taxon>Intramacronucleata</taxon>
        <taxon>Spirotrichea</taxon>
        <taxon>Hypotrichia</taxon>
        <taxon>Euplotida</taxon>
        <taxon>Euplotidae</taxon>
        <taxon>Moneuplotes</taxon>
    </lineage>
</organism>
<dbReference type="PANTHER" id="PTHR11635">
    <property type="entry name" value="CAMP-DEPENDENT PROTEIN KINASE REGULATORY CHAIN"/>
    <property type="match status" value="1"/>
</dbReference>
<comment type="caution">
    <text evidence="3">The sequence shown here is derived from an EMBL/GenBank/DDBJ whole genome shotgun (WGS) entry which is preliminary data.</text>
</comment>
<dbReference type="GO" id="GO:0030552">
    <property type="term" value="F:cAMP binding"/>
    <property type="evidence" value="ECO:0007669"/>
    <property type="project" value="TreeGrafter"/>
</dbReference>
<dbReference type="GO" id="GO:0005952">
    <property type="term" value="C:cAMP-dependent protein kinase complex"/>
    <property type="evidence" value="ECO:0007669"/>
    <property type="project" value="InterPro"/>
</dbReference>
<dbReference type="PROSITE" id="PS50042">
    <property type="entry name" value="CNMP_BINDING_3"/>
    <property type="match status" value="2"/>
</dbReference>
<feature type="domain" description="Cyclic nucleotide-binding" evidence="2">
    <location>
        <begin position="192"/>
        <end position="285"/>
    </location>
</feature>
<gene>
    <name evidence="3" type="ORF">ECRASSUSDP1_LOCUS4074</name>
</gene>
<dbReference type="Proteomes" id="UP001295684">
    <property type="component" value="Unassembled WGS sequence"/>
</dbReference>
<dbReference type="InterPro" id="IPR050503">
    <property type="entry name" value="cAMP-dep_PK_reg_su-like"/>
</dbReference>
<dbReference type="Pfam" id="PF00027">
    <property type="entry name" value="cNMP_binding"/>
    <property type="match status" value="1"/>
</dbReference>
<dbReference type="EMBL" id="CAMPGE010003902">
    <property type="protein sequence ID" value="CAI2362747.1"/>
    <property type="molecule type" value="Genomic_DNA"/>
</dbReference>
<dbReference type="GO" id="GO:0004862">
    <property type="term" value="F:cAMP-dependent protein kinase inhibitor activity"/>
    <property type="evidence" value="ECO:0007669"/>
    <property type="project" value="TreeGrafter"/>
</dbReference>
<dbReference type="InterPro" id="IPR000595">
    <property type="entry name" value="cNMP-bd_dom"/>
</dbReference>
<evidence type="ECO:0000256" key="1">
    <source>
        <dbReference type="SAM" id="MobiDB-lite"/>
    </source>
</evidence>
<dbReference type="SMART" id="SM00100">
    <property type="entry name" value="cNMP"/>
    <property type="match status" value="2"/>
</dbReference>
<evidence type="ECO:0000313" key="3">
    <source>
        <dbReference type="EMBL" id="CAI2362747.1"/>
    </source>
</evidence>
<dbReference type="CDD" id="cd00038">
    <property type="entry name" value="CAP_ED"/>
    <property type="match status" value="2"/>
</dbReference>
<protein>
    <recommendedName>
        <fullName evidence="2">Cyclic nucleotide-binding domain-containing protein</fullName>
    </recommendedName>
</protein>
<feature type="region of interest" description="Disordered" evidence="1">
    <location>
        <begin position="491"/>
        <end position="524"/>
    </location>
</feature>
<dbReference type="SUPFAM" id="SSF51206">
    <property type="entry name" value="cAMP-binding domain-like"/>
    <property type="match status" value="2"/>
</dbReference>
<evidence type="ECO:0000259" key="2">
    <source>
        <dbReference type="PROSITE" id="PS50042"/>
    </source>
</evidence>
<evidence type="ECO:0000313" key="4">
    <source>
        <dbReference type="Proteomes" id="UP001295684"/>
    </source>
</evidence>
<dbReference type="AlphaFoldDB" id="A0AAD1X8L0"/>
<dbReference type="GO" id="GO:0005829">
    <property type="term" value="C:cytosol"/>
    <property type="evidence" value="ECO:0007669"/>
    <property type="project" value="TreeGrafter"/>
</dbReference>
<reference evidence="3" key="1">
    <citation type="submission" date="2023-07" db="EMBL/GenBank/DDBJ databases">
        <authorList>
            <consortium name="AG Swart"/>
            <person name="Singh M."/>
            <person name="Singh A."/>
            <person name="Seah K."/>
            <person name="Emmerich C."/>
        </authorList>
    </citation>
    <scope>NUCLEOTIDE SEQUENCE</scope>
    <source>
        <strain evidence="3">DP1</strain>
    </source>
</reference>
<dbReference type="PANTHER" id="PTHR11635:SF152">
    <property type="entry name" value="CAMP-DEPENDENT PROTEIN KINASE TYPE I REGULATORY SUBUNIT-RELATED"/>
    <property type="match status" value="1"/>
</dbReference>
<accession>A0AAD1X8L0</accession>
<proteinExistence type="predicted"/>
<dbReference type="GO" id="GO:0034236">
    <property type="term" value="F:protein kinase A catalytic subunit binding"/>
    <property type="evidence" value="ECO:0007669"/>
    <property type="project" value="TreeGrafter"/>
</dbReference>
<name>A0AAD1X8L0_EUPCR</name>
<dbReference type="InterPro" id="IPR014710">
    <property type="entry name" value="RmlC-like_jellyroll"/>
</dbReference>
<sequence length="524" mass="59931">MSDILGKLAGGASKEEVIFDRIKDILKNGNCYDQDSEMDTSQIQKEDAKFIQLHLHNKCPKYHMYFGDYSVEMIQKLCSFIEFQSFNKHEEIYSAGEPSKCFFYLLSGAVHLIEINQEGDEKIANLFHENQVFGFDKSTNSEDVPCRTKTAKAEKKTFVLKINILKYENIRKERVVSSAEAKIEYLTRYIPGFRSVSTNVINEFETLFKKEKVTQGFRIIEQGKINDFLYFIFEGSCRLLYNYTTNKRIASKFEMIDSTVSKFIHIGKLVEGDCIGQTSALTKTPSKYSAQVDSEEAVLYKIPWTIFYDSFGKDQGKPVRSLRSKAVMDTNWINTVLKVLASKKIEKLLSECTFVDKTHEKDSKKVAIEESPFLHKKSLNVTETTMKAEERKRMKESLLAPFDARRPAAPASSQADKRDMDNKFKGIMGFATPKIRAGKRMRHLDQNQIQSHISLQRMCGNVSGSLTKNFGPEKSSNTITAKDFFKRTREAEIELKKSNQEQKKESPGASKKRSVNKSLRGLLN</sequence>